<dbReference type="Proteomes" id="UP000035199">
    <property type="component" value="Chromosome"/>
</dbReference>
<organism evidence="3 4">
    <name type="scientific">Corynebacterium mustelae</name>
    <dbReference type="NCBI Taxonomy" id="571915"/>
    <lineage>
        <taxon>Bacteria</taxon>
        <taxon>Bacillati</taxon>
        <taxon>Actinomycetota</taxon>
        <taxon>Actinomycetes</taxon>
        <taxon>Mycobacteriales</taxon>
        <taxon>Corynebacteriaceae</taxon>
        <taxon>Corynebacterium</taxon>
    </lineage>
</organism>
<evidence type="ECO:0000256" key="1">
    <source>
        <dbReference type="SAM" id="MobiDB-lite"/>
    </source>
</evidence>
<keyword evidence="4" id="KW-1185">Reference proteome</keyword>
<dbReference type="AlphaFoldDB" id="A0A0G3H8G3"/>
<accession>A0A0G3H8G3</accession>
<dbReference type="Proteomes" id="UP000035199">
    <property type="component" value="Plasmid phiCmus45274"/>
</dbReference>
<reference evidence="3 4" key="1">
    <citation type="journal article" date="2015" name="Genome Announc.">
        <title>Complete Genome Sequence of the Type Strain Corynebacterium mustelae DSM 45274, Isolated from Various Tissues of a Male Ferret with Lethal Sepsis.</title>
        <authorList>
            <person name="Ruckert C."/>
            <person name="Eimer J."/>
            <person name="Winkler A."/>
            <person name="Tauch A."/>
        </authorList>
    </citation>
    <scope>NUCLEOTIDE SEQUENCE [LARGE SCALE GENOMIC DNA]</scope>
    <source>
        <strain evidence="3 4">DSM 45274</strain>
        <plasmid evidence="3">phiCmus45274</plasmid>
        <plasmid evidence="4">Plasmid phiCmus45274</plasmid>
    </source>
</reference>
<dbReference type="OrthoDB" id="1667378at2"/>
<dbReference type="EMBL" id="CP011544">
    <property type="protein sequence ID" value="AKK07462.1"/>
    <property type="molecule type" value="Genomic_DNA"/>
</dbReference>
<dbReference type="PATRIC" id="fig|571915.4.peg.3404"/>
<evidence type="ECO:0000313" key="2">
    <source>
        <dbReference type="EMBL" id="AKK05212.1"/>
    </source>
</evidence>
<dbReference type="EMBL" id="CP011542">
    <property type="protein sequence ID" value="AKK05212.1"/>
    <property type="molecule type" value="Genomic_DNA"/>
</dbReference>
<feature type="region of interest" description="Disordered" evidence="1">
    <location>
        <begin position="46"/>
        <end position="108"/>
    </location>
</feature>
<dbReference type="KEGG" id="cmv:CMUST_04350"/>
<gene>
    <name evidence="2" type="ORF">CMUST_04350</name>
    <name evidence="3" type="ORF">CMUST_15870</name>
</gene>
<dbReference type="STRING" id="571915.CMUST_04350"/>
<dbReference type="KEGG" id="cmv:CMUST_15870"/>
<dbReference type="RefSeq" id="WP_047261470.1">
    <property type="nucleotide sequence ID" value="NZ_CP011542.1"/>
</dbReference>
<geneLocation type="plasmid" evidence="3 4">
    <name>phiCmus45274</name>
</geneLocation>
<reference evidence="4" key="2">
    <citation type="submission" date="2015-05" db="EMBL/GenBank/DDBJ databases">
        <title>Complete genome sequence of Corynebacterium mustelae DSM 45274, isolated from various tissues of a male ferret with lethal sepsis.</title>
        <authorList>
            <person name="Ruckert C."/>
            <person name="Albersmeier A."/>
            <person name="Winkler A."/>
            <person name="Tauch A."/>
        </authorList>
    </citation>
    <scope>NUCLEOTIDE SEQUENCE [LARGE SCALE GENOMIC DNA]</scope>
    <source>
        <strain evidence="4">DSM 45274</strain>
        <plasmid evidence="4">Plasmid phiCmus45274</plasmid>
    </source>
</reference>
<keyword evidence="3" id="KW-0614">Plasmid</keyword>
<protein>
    <submittedName>
        <fullName evidence="3">Uncharacterized protein</fullName>
    </submittedName>
</protein>
<evidence type="ECO:0000313" key="3">
    <source>
        <dbReference type="EMBL" id="AKK07462.1"/>
    </source>
</evidence>
<name>A0A0G3H8G3_9CORY</name>
<proteinExistence type="predicted"/>
<sequence>MTPTTQIQDFLNAAARVKAGLTDMYIALGAIETVALDWAEASGNLGEYNTPPAPEPVVTQAPEPTQTTVPAQPDPTPENTPQPAQTTLPADVPAEVEKPTPEPTPTAPELTFEDVRTRLVDIAKQGHADAVKNMLTNLGVSKLSDIPPERYPEVMALADGIIQ</sequence>
<evidence type="ECO:0000313" key="4">
    <source>
        <dbReference type="Proteomes" id="UP000035199"/>
    </source>
</evidence>